<evidence type="ECO:0000313" key="2">
    <source>
        <dbReference type="EMBL" id="ETO67608.1"/>
    </source>
</evidence>
<feature type="region of interest" description="Disordered" evidence="1">
    <location>
        <begin position="102"/>
        <end position="122"/>
    </location>
</feature>
<feature type="region of interest" description="Disordered" evidence="1">
    <location>
        <begin position="50"/>
        <end position="84"/>
    </location>
</feature>
<gene>
    <name evidence="2" type="ORF">F444_15493</name>
</gene>
<proteinExistence type="predicted"/>
<evidence type="ECO:0000313" key="3">
    <source>
        <dbReference type="Proteomes" id="UP000028582"/>
    </source>
</evidence>
<sequence length="241" mass="27196">MTRAAAWSSCSRALDERIHKSQWQAHRDRVEFIQSSSSVSAQAFSSALAASAHPHRIHSSQKSSTTSKLDRRSKSAAKARQRQIDHDNLALIKTIIELDNANSRRGTKKKQPIQPQDGKHPKASVFADKNTIVVPERAHCDHECLHPLPDVPQTPASHVLYTRASATMKNNFVEYNAPTMMHSSNSTSAAARVRSRAQSKILHENKKIIRRILNARTTVDRAALERHEEKHFKLRTIMSRH</sequence>
<protein>
    <submittedName>
        <fullName evidence="2">Uncharacterized protein</fullName>
    </submittedName>
</protein>
<dbReference type="Proteomes" id="UP000028582">
    <property type="component" value="Unassembled WGS sequence"/>
</dbReference>
<dbReference type="OrthoDB" id="125351at2759"/>
<dbReference type="AlphaFoldDB" id="A0A080ZLU7"/>
<evidence type="ECO:0000256" key="1">
    <source>
        <dbReference type="SAM" id="MobiDB-lite"/>
    </source>
</evidence>
<feature type="non-terminal residue" evidence="2">
    <location>
        <position position="241"/>
    </location>
</feature>
<accession>A0A080ZLU7</accession>
<dbReference type="EMBL" id="ANJA01002880">
    <property type="protein sequence ID" value="ETO67608.1"/>
    <property type="molecule type" value="Genomic_DNA"/>
</dbReference>
<organism evidence="2 3">
    <name type="scientific">Phytophthora nicotianae P1976</name>
    <dbReference type="NCBI Taxonomy" id="1317066"/>
    <lineage>
        <taxon>Eukaryota</taxon>
        <taxon>Sar</taxon>
        <taxon>Stramenopiles</taxon>
        <taxon>Oomycota</taxon>
        <taxon>Peronosporomycetes</taxon>
        <taxon>Peronosporales</taxon>
        <taxon>Peronosporaceae</taxon>
        <taxon>Phytophthora</taxon>
    </lineage>
</organism>
<name>A0A080ZLU7_PHYNI</name>
<reference evidence="2 3" key="1">
    <citation type="submission" date="2013-11" db="EMBL/GenBank/DDBJ databases">
        <title>The Genome Sequence of Phytophthora parasitica P1976.</title>
        <authorList>
            <consortium name="The Broad Institute Genomics Platform"/>
            <person name="Russ C."/>
            <person name="Tyler B."/>
            <person name="Panabieres F."/>
            <person name="Shan W."/>
            <person name="Tripathy S."/>
            <person name="Grunwald N."/>
            <person name="Machado M."/>
            <person name="Johnson C.S."/>
            <person name="Walker B."/>
            <person name="Young S."/>
            <person name="Zeng Q."/>
            <person name="Gargeya S."/>
            <person name="Fitzgerald M."/>
            <person name="Haas B."/>
            <person name="Abouelleil A."/>
            <person name="Allen A.W."/>
            <person name="Alvarado L."/>
            <person name="Arachchi H.M."/>
            <person name="Berlin A.M."/>
            <person name="Chapman S.B."/>
            <person name="Gainer-Dewar J."/>
            <person name="Goldberg J."/>
            <person name="Griggs A."/>
            <person name="Gujja S."/>
            <person name="Hansen M."/>
            <person name="Howarth C."/>
            <person name="Imamovic A."/>
            <person name="Ireland A."/>
            <person name="Larimer J."/>
            <person name="McCowan C."/>
            <person name="Murphy C."/>
            <person name="Pearson M."/>
            <person name="Poon T.W."/>
            <person name="Priest M."/>
            <person name="Roberts A."/>
            <person name="Saif S."/>
            <person name="Shea T."/>
            <person name="Sisk P."/>
            <person name="Sykes S."/>
            <person name="Wortman J."/>
            <person name="Nusbaum C."/>
            <person name="Birren B."/>
        </authorList>
    </citation>
    <scope>NUCLEOTIDE SEQUENCE [LARGE SCALE GENOMIC DNA]</scope>
    <source>
        <strain evidence="2 3">P1976</strain>
    </source>
</reference>
<comment type="caution">
    <text evidence="2">The sequence shown here is derived from an EMBL/GenBank/DDBJ whole genome shotgun (WGS) entry which is preliminary data.</text>
</comment>